<dbReference type="SUPFAM" id="SSF52283">
    <property type="entry name" value="Formate/glycerate dehydrogenase catalytic domain-like"/>
    <property type="match status" value="1"/>
</dbReference>
<dbReference type="GO" id="GO:0016618">
    <property type="term" value="F:hydroxypyruvate reductase [NAD(P)H] activity"/>
    <property type="evidence" value="ECO:0007669"/>
    <property type="project" value="TreeGrafter"/>
</dbReference>
<reference evidence="4 5" key="1">
    <citation type="submission" date="2019-04" db="EMBL/GenBank/DDBJ databases">
        <title>Herbidospora sp. NEAU-GS14.nov., a novel actinomycete isolated from soil.</title>
        <authorList>
            <person name="Han L."/>
        </authorList>
    </citation>
    <scope>NUCLEOTIDE SEQUENCE [LARGE SCALE GENOMIC DNA]</scope>
    <source>
        <strain evidence="4 5">NEAU-GS14</strain>
    </source>
</reference>
<comment type="caution">
    <text evidence="4">The sequence shown here is derived from an EMBL/GenBank/DDBJ whole genome shotgun (WGS) entry which is preliminary data.</text>
</comment>
<dbReference type="InterPro" id="IPR050223">
    <property type="entry name" value="D-isomer_2-hydroxyacid_DH"/>
</dbReference>
<keyword evidence="2" id="KW-0520">NAD</keyword>
<dbReference type="GO" id="GO:0051287">
    <property type="term" value="F:NAD binding"/>
    <property type="evidence" value="ECO:0007669"/>
    <property type="project" value="InterPro"/>
</dbReference>
<dbReference type="OrthoDB" id="4324715at2"/>
<dbReference type="GO" id="GO:0005829">
    <property type="term" value="C:cytosol"/>
    <property type="evidence" value="ECO:0007669"/>
    <property type="project" value="TreeGrafter"/>
</dbReference>
<protein>
    <submittedName>
        <fullName evidence="4">Hydroxyacid dehydrogenase</fullName>
    </submittedName>
</protein>
<dbReference type="InterPro" id="IPR006140">
    <property type="entry name" value="D-isomer_DH_NAD-bd"/>
</dbReference>
<name>A0A4U3MHZ9_9ACTN</name>
<proteinExistence type="predicted"/>
<dbReference type="PANTHER" id="PTHR10996">
    <property type="entry name" value="2-HYDROXYACID DEHYDROGENASE-RELATED"/>
    <property type="match status" value="1"/>
</dbReference>
<dbReference type="AlphaFoldDB" id="A0A4U3MHZ9"/>
<dbReference type="PANTHER" id="PTHR10996:SF178">
    <property type="entry name" value="2-HYDROXYACID DEHYDROGENASE YGL185C-RELATED"/>
    <property type="match status" value="1"/>
</dbReference>
<sequence>MDPAVIVDYAMYPELTARLFDTPEPPLTEFHSPAARARLARTEILVTGWGCPVLDGGALDAAPNLKAVVHAAGSIKGHVTPEVFARGVVVSSAADANAIPVAEFTLAMILLANKAVFRLAREYGAARRDLGLLTQDNDLGNYRRTVGVVGASRVGRRVIELLRPFDLEVLVADPYADDLVTHDLDEVIGRSDVVSIHAPATPETYRLIGAERLRAMKDGATLINTARGSLVDEEALVEELRTGRIFAILDVTDPEPPAPGSPLWELPNVVLTPHVAGALGGEVGRLGQAALDEVARLTRGVPLRYEVDPRVLSRQA</sequence>
<dbReference type="Pfam" id="PF02826">
    <property type="entry name" value="2-Hacid_dh_C"/>
    <property type="match status" value="1"/>
</dbReference>
<dbReference type="SUPFAM" id="SSF51735">
    <property type="entry name" value="NAD(P)-binding Rossmann-fold domains"/>
    <property type="match status" value="1"/>
</dbReference>
<accession>A0A4U3MHZ9</accession>
<dbReference type="GO" id="GO:0030267">
    <property type="term" value="F:glyoxylate reductase (NADPH) activity"/>
    <property type="evidence" value="ECO:0007669"/>
    <property type="project" value="TreeGrafter"/>
</dbReference>
<gene>
    <name evidence="4" type="ORF">FDA94_10650</name>
</gene>
<evidence type="ECO:0000256" key="2">
    <source>
        <dbReference type="ARBA" id="ARBA00023027"/>
    </source>
</evidence>
<dbReference type="EMBL" id="SZQA01000008">
    <property type="protein sequence ID" value="TKK88975.1"/>
    <property type="molecule type" value="Genomic_DNA"/>
</dbReference>
<evidence type="ECO:0000313" key="5">
    <source>
        <dbReference type="Proteomes" id="UP000308705"/>
    </source>
</evidence>
<dbReference type="InterPro" id="IPR036291">
    <property type="entry name" value="NAD(P)-bd_dom_sf"/>
</dbReference>
<evidence type="ECO:0000259" key="3">
    <source>
        <dbReference type="Pfam" id="PF02826"/>
    </source>
</evidence>
<feature type="domain" description="D-isomer specific 2-hydroxyacid dehydrogenase NAD-binding" evidence="3">
    <location>
        <begin position="139"/>
        <end position="276"/>
    </location>
</feature>
<evidence type="ECO:0000256" key="1">
    <source>
        <dbReference type="ARBA" id="ARBA00023002"/>
    </source>
</evidence>
<organism evidence="4 5">
    <name type="scientific">Herbidospora galbida</name>
    <dbReference type="NCBI Taxonomy" id="2575442"/>
    <lineage>
        <taxon>Bacteria</taxon>
        <taxon>Bacillati</taxon>
        <taxon>Actinomycetota</taxon>
        <taxon>Actinomycetes</taxon>
        <taxon>Streptosporangiales</taxon>
        <taxon>Streptosporangiaceae</taxon>
        <taxon>Herbidospora</taxon>
    </lineage>
</organism>
<dbReference type="InterPro" id="IPR029753">
    <property type="entry name" value="D-isomer_DH_CS"/>
</dbReference>
<dbReference type="Proteomes" id="UP000308705">
    <property type="component" value="Unassembled WGS sequence"/>
</dbReference>
<dbReference type="PROSITE" id="PS00670">
    <property type="entry name" value="D_2_HYDROXYACID_DH_2"/>
    <property type="match status" value="1"/>
</dbReference>
<dbReference type="Gene3D" id="3.40.50.720">
    <property type="entry name" value="NAD(P)-binding Rossmann-like Domain"/>
    <property type="match status" value="2"/>
</dbReference>
<keyword evidence="5" id="KW-1185">Reference proteome</keyword>
<dbReference type="CDD" id="cd12167">
    <property type="entry name" value="2-Hacid_dh_8"/>
    <property type="match status" value="1"/>
</dbReference>
<keyword evidence="1" id="KW-0560">Oxidoreductase</keyword>
<evidence type="ECO:0000313" key="4">
    <source>
        <dbReference type="EMBL" id="TKK88975.1"/>
    </source>
</evidence>